<dbReference type="EMBL" id="SMGD01000014">
    <property type="protein sequence ID" value="TCK47358.1"/>
    <property type="molecule type" value="Genomic_DNA"/>
</dbReference>
<sequence>MTQADTLVLNHPPVSLTANASKILTDSPKAALLICIINSNIEYNATVDYALGGNLPKSIIVETGQTIPTRSLIYGNGCDLTINNTSSNPNALIKVAIFGLGQATKGQIEANQKPTSLAQFDSTLVDTNPEWMTYRVVATTNMETLVYVFYEDSMPKVIVLNYTGSGFDNCTTTTTSQYKEMGNWQGNPLFFINASDKENCLFTVEIETYCYLNP</sequence>
<proteinExistence type="predicted"/>
<evidence type="ECO:0000313" key="1">
    <source>
        <dbReference type="EMBL" id="TCK47358.1"/>
    </source>
</evidence>
<name>A0A4R1J9T8_9GAMM</name>
<gene>
    <name evidence="1" type="ORF">EV690_2379</name>
</gene>
<evidence type="ECO:0000313" key="2">
    <source>
        <dbReference type="Proteomes" id="UP000295565"/>
    </source>
</evidence>
<comment type="caution">
    <text evidence="1">The sequence shown here is derived from an EMBL/GenBank/DDBJ whole genome shotgun (WGS) entry which is preliminary data.</text>
</comment>
<reference evidence="1 2" key="1">
    <citation type="submission" date="2019-03" db="EMBL/GenBank/DDBJ databases">
        <title>Genomic Encyclopedia of Type Strains, Phase IV (KMG-IV): sequencing the most valuable type-strain genomes for metagenomic binning, comparative biology and taxonomic classification.</title>
        <authorList>
            <person name="Goeker M."/>
        </authorList>
    </citation>
    <scope>NUCLEOTIDE SEQUENCE [LARGE SCALE GENOMIC DNA]</scope>
    <source>
        <strain evidence="1 2">DSM 18577</strain>
    </source>
</reference>
<organism evidence="1 2">
    <name type="scientific">Celerinatantimonas diazotrophica</name>
    <dbReference type="NCBI Taxonomy" id="412034"/>
    <lineage>
        <taxon>Bacteria</taxon>
        <taxon>Pseudomonadati</taxon>
        <taxon>Pseudomonadota</taxon>
        <taxon>Gammaproteobacteria</taxon>
        <taxon>Celerinatantimonadaceae</taxon>
        <taxon>Celerinatantimonas</taxon>
    </lineage>
</organism>
<accession>A0A4R1J9T8</accession>
<dbReference type="RefSeq" id="WP_131913180.1">
    <property type="nucleotide sequence ID" value="NZ_OU594967.1"/>
</dbReference>
<dbReference type="Proteomes" id="UP000295565">
    <property type="component" value="Unassembled WGS sequence"/>
</dbReference>
<protein>
    <submittedName>
        <fullName evidence="1">Uncharacterized protein</fullName>
    </submittedName>
</protein>
<keyword evidence="2" id="KW-1185">Reference proteome</keyword>
<dbReference type="AlphaFoldDB" id="A0A4R1J9T8"/>